<accession>A0A8H6DRS4</accession>
<protein>
    <submittedName>
        <fullName evidence="2">Uncharacterized protein</fullName>
    </submittedName>
</protein>
<organism evidence="2 3">
    <name type="scientific">Fusarium mundagurra</name>
    <dbReference type="NCBI Taxonomy" id="1567541"/>
    <lineage>
        <taxon>Eukaryota</taxon>
        <taxon>Fungi</taxon>
        <taxon>Dikarya</taxon>
        <taxon>Ascomycota</taxon>
        <taxon>Pezizomycotina</taxon>
        <taxon>Sordariomycetes</taxon>
        <taxon>Hypocreomycetidae</taxon>
        <taxon>Hypocreales</taxon>
        <taxon>Nectriaceae</taxon>
        <taxon>Fusarium</taxon>
        <taxon>Fusarium fujikuroi species complex</taxon>
    </lineage>
</organism>
<dbReference type="EMBL" id="JAAOAN010000005">
    <property type="protein sequence ID" value="KAF5725217.1"/>
    <property type="molecule type" value="Genomic_DNA"/>
</dbReference>
<comment type="caution">
    <text evidence="2">The sequence shown here is derived from an EMBL/GenBank/DDBJ whole genome shotgun (WGS) entry which is preliminary data.</text>
</comment>
<sequence length="392" mass="45129">MDDTHHPSPESSPPKAPLSHPVKSHRRITPPERKSQCLPSPPASDERKRASTATADELPQRLVEFKRKCKTGDYSPLTNFHLSKADYNRLHDKIQATFRRFDYNPRRQLISFRMPSALHDLFISFFGSAIFNEIREIGRQNRQARAFTESIDNALSSRVLLIDGDDRWEQQPDAQFEHHEARYPGVVVEVALTQDAKELRRIARRYIYYTDGQIKVVLGIDLNEDKESTISVWKPTFSPAQNGDGVDMDIEQVVQPQPFRDANKNPVNGALTLHLHDFAPDNLCQGCPNTAFSIPYRDMSDMMAKAERRKLLRERKEVPELSIRVVNKRRYSESSEDRMVEEDEKRYSDEADDANDKEDRDDGAYKPPKNLENMTFEPRKKRAQGASRGDCS</sequence>
<dbReference type="AlphaFoldDB" id="A0A8H6DRS4"/>
<keyword evidence="3" id="KW-1185">Reference proteome</keyword>
<evidence type="ECO:0000256" key="1">
    <source>
        <dbReference type="SAM" id="MobiDB-lite"/>
    </source>
</evidence>
<feature type="region of interest" description="Disordered" evidence="1">
    <location>
        <begin position="328"/>
        <end position="392"/>
    </location>
</feature>
<feature type="compositionally biased region" description="Basic and acidic residues" evidence="1">
    <location>
        <begin position="330"/>
        <end position="349"/>
    </location>
</feature>
<feature type="region of interest" description="Disordered" evidence="1">
    <location>
        <begin position="1"/>
        <end position="57"/>
    </location>
</feature>
<name>A0A8H6DRS4_9HYPO</name>
<gene>
    <name evidence="2" type="ORF">FMUND_39</name>
</gene>
<dbReference type="OrthoDB" id="3485856at2759"/>
<reference evidence="2 3" key="1">
    <citation type="submission" date="2020-05" db="EMBL/GenBank/DDBJ databases">
        <title>Identification and distribution of gene clusters putatively required for synthesis of sphingolipid metabolism inhibitors in phylogenetically diverse species of the filamentous fungus Fusarium.</title>
        <authorList>
            <person name="Kim H.-S."/>
            <person name="Busman M."/>
            <person name="Brown D.W."/>
            <person name="Divon H."/>
            <person name="Uhlig S."/>
            <person name="Proctor R.H."/>
        </authorList>
    </citation>
    <scope>NUCLEOTIDE SEQUENCE [LARGE SCALE GENOMIC DNA]</scope>
    <source>
        <strain evidence="2 3">NRRL 66235</strain>
    </source>
</reference>
<dbReference type="Proteomes" id="UP000544331">
    <property type="component" value="Unassembled WGS sequence"/>
</dbReference>
<evidence type="ECO:0000313" key="2">
    <source>
        <dbReference type="EMBL" id="KAF5725217.1"/>
    </source>
</evidence>
<proteinExistence type="predicted"/>
<evidence type="ECO:0000313" key="3">
    <source>
        <dbReference type="Proteomes" id="UP000544331"/>
    </source>
</evidence>